<feature type="domain" description="ZP" evidence="4">
    <location>
        <begin position="344"/>
        <end position="587"/>
    </location>
</feature>
<name>A0A7R9J4R1_TIMCA</name>
<dbReference type="AlphaFoldDB" id="A0A7R9J4R1"/>
<proteinExistence type="predicted"/>
<evidence type="ECO:0000259" key="4">
    <source>
        <dbReference type="PROSITE" id="PS51034"/>
    </source>
</evidence>
<dbReference type="InterPro" id="IPR001507">
    <property type="entry name" value="ZP_dom"/>
</dbReference>
<gene>
    <name evidence="5" type="ORF">TCMB3V08_LOCUS5241</name>
</gene>
<protein>
    <submittedName>
        <fullName evidence="5">(California timema) hypothetical protein</fullName>
    </submittedName>
</protein>
<keyword evidence="1" id="KW-1015">Disulfide bond</keyword>
<dbReference type="PROSITE" id="PS51034">
    <property type="entry name" value="ZP_2"/>
    <property type="match status" value="1"/>
</dbReference>
<dbReference type="InterPro" id="IPR042235">
    <property type="entry name" value="ZP-C_dom"/>
</dbReference>
<keyword evidence="3" id="KW-1133">Transmembrane helix</keyword>
<dbReference type="Gene3D" id="2.60.40.4100">
    <property type="entry name" value="Zona pellucida, ZP-C domain"/>
    <property type="match status" value="1"/>
</dbReference>
<feature type="region of interest" description="Disordered" evidence="2">
    <location>
        <begin position="137"/>
        <end position="203"/>
    </location>
</feature>
<organism evidence="5">
    <name type="scientific">Timema californicum</name>
    <name type="common">California timema</name>
    <name type="synonym">Walking stick</name>
    <dbReference type="NCBI Taxonomy" id="61474"/>
    <lineage>
        <taxon>Eukaryota</taxon>
        <taxon>Metazoa</taxon>
        <taxon>Ecdysozoa</taxon>
        <taxon>Arthropoda</taxon>
        <taxon>Hexapoda</taxon>
        <taxon>Insecta</taxon>
        <taxon>Pterygota</taxon>
        <taxon>Neoptera</taxon>
        <taxon>Polyneoptera</taxon>
        <taxon>Phasmatodea</taxon>
        <taxon>Timematodea</taxon>
        <taxon>Timematoidea</taxon>
        <taxon>Timematidae</taxon>
        <taxon>Timema</taxon>
    </lineage>
</organism>
<evidence type="ECO:0000256" key="3">
    <source>
        <dbReference type="SAM" id="Phobius"/>
    </source>
</evidence>
<dbReference type="Pfam" id="PF00100">
    <property type="entry name" value="Zona_pellucida"/>
    <property type="match status" value="1"/>
</dbReference>
<keyword evidence="3" id="KW-0812">Transmembrane</keyword>
<sequence>MEPRARGRREVRYSMVRGIGGGEAEEAAELRKEVHASRDPLVRWAAFLTVRLTAGQDVCYTRSPGRQALTSRLGTESPHDLSMAIAASGKILQHIPLNSFARAYQLQSDFNYRELANALVVLSSTAEDGEIEVRISVGGSGKPFRKNTPSSPDRDSNLDLSVLSSRAQHDQRTVETQDYTTSEGGSGGGSSVELDLGPEQDLGSGSEAVVLRQLVHQDLNDTISRTGESLNHEGSEQSSVVFVADGSGYQPITRSRPLRRPEHPDWHVPPLESWDRDYKRHRHNSTRVQPILLLLLERETHAEPTLYRARVLPGTTEATRAREGKCSVNIMRGDMAGNYRRDKICLTWILAAREVTSNPAYSSNVFFTHIEAECQDDYMKIRIGFNGSFGGLLYSAGNKNFMWNTVTVQYNPLIEEEWDEHFKVTCEYGYDFWKTVTFPFLDVEVATGNPVVFTLSPPECYMEIRNGYGTNGNRVTSAVRVGDPLTLIIYMRSKYDGFDIVVNDCYAHNGATKKIQLIDQYGCPVDDKLISRFRGSWSESGVFETQVFAYMKTFRFTGSPALYIECDVRMCHGRCPSQPCHWRNAKSVSKRSVPTPSSTTAAPKLQSENVNLFQSLRVLQEGEGDAESVSRNSTLADPNSVCLKTGAFTALFGFGCVVLCLLTVVVIVLCCRMRRLNKCEDDVVVMTKDAVTVTGSRFNPTAFMTHKGRIN</sequence>
<feature type="transmembrane region" description="Helical" evidence="3">
    <location>
        <begin position="647"/>
        <end position="670"/>
    </location>
</feature>
<dbReference type="EMBL" id="OE181120">
    <property type="protein sequence ID" value="CAD7572597.1"/>
    <property type="molecule type" value="Genomic_DNA"/>
</dbReference>
<dbReference type="PANTHER" id="PTHR46560">
    <property type="entry name" value="CYPHER, ISOFORM B"/>
    <property type="match status" value="1"/>
</dbReference>
<dbReference type="PANTHER" id="PTHR46560:SF3">
    <property type="entry name" value="ZP DOMAIN-CONTAINING PROTEIN"/>
    <property type="match status" value="1"/>
</dbReference>
<evidence type="ECO:0000256" key="1">
    <source>
        <dbReference type="ARBA" id="ARBA00023157"/>
    </source>
</evidence>
<keyword evidence="3" id="KW-0472">Membrane</keyword>
<reference evidence="5" key="1">
    <citation type="submission" date="2020-11" db="EMBL/GenBank/DDBJ databases">
        <authorList>
            <person name="Tran Van P."/>
        </authorList>
    </citation>
    <scope>NUCLEOTIDE SEQUENCE</scope>
</reference>
<accession>A0A7R9J4R1</accession>
<dbReference type="SMART" id="SM00241">
    <property type="entry name" value="ZP"/>
    <property type="match status" value="1"/>
</dbReference>
<dbReference type="InterPro" id="IPR055355">
    <property type="entry name" value="ZP-C"/>
</dbReference>
<evidence type="ECO:0000256" key="2">
    <source>
        <dbReference type="SAM" id="MobiDB-lite"/>
    </source>
</evidence>
<evidence type="ECO:0000313" key="5">
    <source>
        <dbReference type="EMBL" id="CAD7572597.1"/>
    </source>
</evidence>